<comment type="similarity">
    <text evidence="1">Belongs to the helicase family.</text>
</comment>
<dbReference type="PANTHER" id="PTHR10492">
    <property type="match status" value="1"/>
</dbReference>
<dbReference type="GO" id="GO:0043139">
    <property type="term" value="F:5'-3' DNA helicase activity"/>
    <property type="evidence" value="ECO:0007669"/>
    <property type="project" value="UniProtKB-EC"/>
</dbReference>
<keyword evidence="1" id="KW-0547">Nucleotide-binding</keyword>
<keyword evidence="1" id="KW-0378">Hydrolase</keyword>
<dbReference type="GO" id="GO:0005524">
    <property type="term" value="F:ATP binding"/>
    <property type="evidence" value="ECO:0007669"/>
    <property type="project" value="UniProtKB-KW"/>
</dbReference>
<evidence type="ECO:0000256" key="1">
    <source>
        <dbReference type="RuleBase" id="RU363044"/>
    </source>
</evidence>
<sequence length="354" mass="39541">MFFVYGYGGTGKTFLYKTLTASIRSKGGIVLNVASIGIASLLLDGGRTAHSRFAIPINIVEDSMCTISADGDLAELIREAKLIIWDEAPMINRLAYEAFDRTLRDIATGTYSSSSDLVFGGKVVVFGGDFRQILPVIPDGSRQDVVHASLNMSYLWKHCTVLNLTQNMRLRVKLVGKMNGNAYVEFPEEMLISDSNDHVESLINETYENWEQNLWDPTYFQDRAILAPTHEQVEKVNERMMSNLPGREKVCYSSDSVSDVDIDFNFNESLYTTEFLNTIKMSGIPHHKLVLKIGAPVMCLRNIDQRGGLCNGTRLQILRMSTNNIEGKIISGGKVGTIVAIPRMKLAQQIRRCL</sequence>
<comment type="caution">
    <text evidence="4">The sequence shown here is derived from an EMBL/GenBank/DDBJ whole genome shotgun (WGS) entry which is preliminary data.</text>
</comment>
<keyword evidence="1" id="KW-0347">Helicase</keyword>
<name>A0A6L2KHN1_TANCI</name>
<comment type="cofactor">
    <cofactor evidence="1">
        <name>Mg(2+)</name>
        <dbReference type="ChEBI" id="CHEBI:18420"/>
    </cofactor>
</comment>
<dbReference type="InterPro" id="IPR010285">
    <property type="entry name" value="DNA_helicase_pif1-like_DEAD"/>
</dbReference>
<dbReference type="EC" id="5.6.2.3" evidence="1"/>
<dbReference type="GO" id="GO:0016787">
    <property type="term" value="F:hydrolase activity"/>
    <property type="evidence" value="ECO:0007669"/>
    <property type="project" value="UniProtKB-KW"/>
</dbReference>
<comment type="catalytic activity">
    <reaction evidence="1">
        <text>ATP + H2O = ADP + phosphate + H(+)</text>
        <dbReference type="Rhea" id="RHEA:13065"/>
        <dbReference type="ChEBI" id="CHEBI:15377"/>
        <dbReference type="ChEBI" id="CHEBI:15378"/>
        <dbReference type="ChEBI" id="CHEBI:30616"/>
        <dbReference type="ChEBI" id="CHEBI:43474"/>
        <dbReference type="ChEBI" id="CHEBI:456216"/>
        <dbReference type="EC" id="5.6.2.3"/>
    </reaction>
</comment>
<dbReference type="Pfam" id="PF21530">
    <property type="entry name" value="Pif1_2B_dom"/>
    <property type="match status" value="1"/>
</dbReference>
<dbReference type="EMBL" id="BKCJ010002422">
    <property type="protein sequence ID" value="GEU48449.1"/>
    <property type="molecule type" value="Genomic_DNA"/>
</dbReference>
<gene>
    <name evidence="4" type="ORF">Tci_020427</name>
</gene>
<dbReference type="GO" id="GO:0000723">
    <property type="term" value="P:telomere maintenance"/>
    <property type="evidence" value="ECO:0007669"/>
    <property type="project" value="InterPro"/>
</dbReference>
<keyword evidence="1" id="KW-0067">ATP-binding</keyword>
<evidence type="ECO:0000259" key="2">
    <source>
        <dbReference type="Pfam" id="PF05970"/>
    </source>
</evidence>
<dbReference type="Gene3D" id="3.40.50.300">
    <property type="entry name" value="P-loop containing nucleotide triphosphate hydrolases"/>
    <property type="match status" value="1"/>
</dbReference>
<keyword evidence="1" id="KW-0227">DNA damage</keyword>
<keyword evidence="1" id="KW-0233">DNA recombination</keyword>
<evidence type="ECO:0000259" key="3">
    <source>
        <dbReference type="Pfam" id="PF21530"/>
    </source>
</evidence>
<dbReference type="InterPro" id="IPR049163">
    <property type="entry name" value="Pif1-like_2B_dom"/>
</dbReference>
<accession>A0A6L2KHN1</accession>
<dbReference type="GO" id="GO:0006310">
    <property type="term" value="P:DNA recombination"/>
    <property type="evidence" value="ECO:0007669"/>
    <property type="project" value="UniProtKB-KW"/>
</dbReference>
<organism evidence="4">
    <name type="scientific">Tanacetum cinerariifolium</name>
    <name type="common">Dalmatian daisy</name>
    <name type="synonym">Chrysanthemum cinerariifolium</name>
    <dbReference type="NCBI Taxonomy" id="118510"/>
    <lineage>
        <taxon>Eukaryota</taxon>
        <taxon>Viridiplantae</taxon>
        <taxon>Streptophyta</taxon>
        <taxon>Embryophyta</taxon>
        <taxon>Tracheophyta</taxon>
        <taxon>Spermatophyta</taxon>
        <taxon>Magnoliopsida</taxon>
        <taxon>eudicotyledons</taxon>
        <taxon>Gunneridae</taxon>
        <taxon>Pentapetalae</taxon>
        <taxon>asterids</taxon>
        <taxon>campanulids</taxon>
        <taxon>Asterales</taxon>
        <taxon>Asteraceae</taxon>
        <taxon>Asteroideae</taxon>
        <taxon>Anthemideae</taxon>
        <taxon>Anthemidinae</taxon>
        <taxon>Tanacetum</taxon>
    </lineage>
</organism>
<dbReference type="Pfam" id="PF05970">
    <property type="entry name" value="PIF1"/>
    <property type="match status" value="1"/>
</dbReference>
<dbReference type="SUPFAM" id="SSF52540">
    <property type="entry name" value="P-loop containing nucleoside triphosphate hydrolases"/>
    <property type="match status" value="2"/>
</dbReference>
<dbReference type="GO" id="GO:0006281">
    <property type="term" value="P:DNA repair"/>
    <property type="evidence" value="ECO:0007669"/>
    <property type="project" value="UniProtKB-KW"/>
</dbReference>
<proteinExistence type="inferred from homology"/>
<protein>
    <recommendedName>
        <fullName evidence="1">ATP-dependent DNA helicase</fullName>
        <ecNumber evidence="1">5.6.2.3</ecNumber>
    </recommendedName>
</protein>
<dbReference type="PANTHER" id="PTHR10492:SF101">
    <property type="entry name" value="ATP-DEPENDENT DNA HELICASE"/>
    <property type="match status" value="1"/>
</dbReference>
<feature type="domain" description="DNA helicase Pif1-like DEAD-box helicase" evidence="2">
    <location>
        <begin position="1"/>
        <end position="186"/>
    </location>
</feature>
<feature type="domain" description="DNA helicase Pif1-like 2B" evidence="3">
    <location>
        <begin position="274"/>
        <end position="319"/>
    </location>
</feature>
<dbReference type="AlphaFoldDB" id="A0A6L2KHN1"/>
<evidence type="ECO:0000313" key="4">
    <source>
        <dbReference type="EMBL" id="GEU48449.1"/>
    </source>
</evidence>
<reference evidence="4" key="1">
    <citation type="journal article" date="2019" name="Sci. Rep.">
        <title>Draft genome of Tanacetum cinerariifolium, the natural source of mosquito coil.</title>
        <authorList>
            <person name="Yamashiro T."/>
            <person name="Shiraishi A."/>
            <person name="Satake H."/>
            <person name="Nakayama K."/>
        </authorList>
    </citation>
    <scope>NUCLEOTIDE SEQUENCE</scope>
</reference>
<keyword evidence="1" id="KW-0234">DNA repair</keyword>
<dbReference type="InterPro" id="IPR027417">
    <property type="entry name" value="P-loop_NTPase"/>
</dbReference>